<protein>
    <submittedName>
        <fullName evidence="2">Uncharacterized protein</fullName>
    </submittedName>
</protein>
<evidence type="ECO:0000313" key="2">
    <source>
        <dbReference type="EMBL" id="VDM19367.1"/>
    </source>
</evidence>
<evidence type="ECO:0000313" key="3">
    <source>
        <dbReference type="Proteomes" id="UP000274429"/>
    </source>
</evidence>
<evidence type="ECO:0000256" key="1">
    <source>
        <dbReference type="SAM" id="Phobius"/>
    </source>
</evidence>
<dbReference type="EMBL" id="UYWX01000890">
    <property type="protein sequence ID" value="VDM19367.1"/>
    <property type="molecule type" value="Genomic_DNA"/>
</dbReference>
<keyword evidence="1" id="KW-1133">Transmembrane helix</keyword>
<gene>
    <name evidence="2" type="ORF">TTAC_LOCUS2247</name>
</gene>
<reference evidence="2 3" key="1">
    <citation type="submission" date="2018-11" db="EMBL/GenBank/DDBJ databases">
        <authorList>
            <consortium name="Pathogen Informatics"/>
        </authorList>
    </citation>
    <scope>NUCLEOTIDE SEQUENCE [LARGE SCALE GENOMIC DNA]</scope>
</reference>
<sequence length="61" mass="6263">MNVSISAAAAVVVVVVVVVMVLVVVVVVVEASVPAFLQTTALSSPRLVISSTQVIQRMVVS</sequence>
<dbReference type="Proteomes" id="UP000274429">
    <property type="component" value="Unassembled WGS sequence"/>
</dbReference>
<dbReference type="AlphaFoldDB" id="A0A3P7ESM8"/>
<organism evidence="2 3">
    <name type="scientific">Hydatigena taeniaeformis</name>
    <name type="common">Feline tapeworm</name>
    <name type="synonym">Taenia taeniaeformis</name>
    <dbReference type="NCBI Taxonomy" id="6205"/>
    <lineage>
        <taxon>Eukaryota</taxon>
        <taxon>Metazoa</taxon>
        <taxon>Spiralia</taxon>
        <taxon>Lophotrochozoa</taxon>
        <taxon>Platyhelminthes</taxon>
        <taxon>Cestoda</taxon>
        <taxon>Eucestoda</taxon>
        <taxon>Cyclophyllidea</taxon>
        <taxon>Taeniidae</taxon>
        <taxon>Hydatigera</taxon>
    </lineage>
</organism>
<keyword evidence="3" id="KW-1185">Reference proteome</keyword>
<accession>A0A3P7ESM8</accession>
<keyword evidence="1" id="KW-0812">Transmembrane</keyword>
<keyword evidence="1" id="KW-0472">Membrane</keyword>
<name>A0A3P7ESM8_HYDTA</name>
<proteinExistence type="predicted"/>
<feature type="transmembrane region" description="Helical" evidence="1">
    <location>
        <begin position="6"/>
        <end position="29"/>
    </location>
</feature>